<sequence length="311" mass="33853">MLRLSLSSRNPIPLFAVHQRPQQQCSTRQFHASAARRDSAEPQKDHYETLELPYTASATEIKRQFYTLSKRHHPDHNKGDPNSSSRFVRISEAYHVLGSPEKRSRYDRDLARTRPSAHTHAHHHPPSYAGPAGSRPPSGLSRRRTQFRGPPPSFYRNGAWGAHGAKRAAAGGYGGAGSASSSHHYNNDNNTAGHHAGQSTSSSAGGDNAYTGAFYASPGGGFGPGQAERGWDNRIPHWDRVAHTRTQEGIAATLARRAARRRSGGGETVDERKNGGGPWSLLINFFVVSGAIAIVASIPSFVNNKRKEKAK</sequence>
<dbReference type="EMBL" id="AHHD01000051">
    <property type="protein sequence ID" value="EKG21411.1"/>
    <property type="molecule type" value="Genomic_DNA"/>
</dbReference>
<proteinExistence type="predicted"/>
<keyword evidence="4" id="KW-0346">Stress response</keyword>
<dbReference type="PROSITE" id="PS50076">
    <property type="entry name" value="DNAJ_2"/>
    <property type="match status" value="1"/>
</dbReference>
<accession>K2RFV2</accession>
<dbReference type="InterPro" id="IPR036869">
    <property type="entry name" value="J_dom_sf"/>
</dbReference>
<feature type="region of interest" description="Disordered" evidence="1">
    <location>
        <begin position="27"/>
        <end position="47"/>
    </location>
</feature>
<dbReference type="eggNOG" id="KOG0715">
    <property type="taxonomic scope" value="Eukaryota"/>
</dbReference>
<comment type="caution">
    <text evidence="4">The sequence shown here is derived from an EMBL/GenBank/DDBJ whole genome shotgun (WGS) entry which is preliminary data.</text>
</comment>
<feature type="compositionally biased region" description="Low complexity" evidence="1">
    <location>
        <begin position="126"/>
        <end position="140"/>
    </location>
</feature>
<dbReference type="HOGENOM" id="CLU_050546_0_0_1"/>
<evidence type="ECO:0000313" key="4">
    <source>
        <dbReference type="EMBL" id="EKG21411.1"/>
    </source>
</evidence>
<dbReference type="Gene3D" id="1.10.287.110">
    <property type="entry name" value="DnaJ domain"/>
    <property type="match status" value="1"/>
</dbReference>
<reference evidence="4 5" key="1">
    <citation type="journal article" date="2012" name="BMC Genomics">
        <title>Tools to kill: Genome of one of the most destructive plant pathogenic fungi Macrophomina phaseolina.</title>
        <authorList>
            <person name="Islam M.S."/>
            <person name="Haque M.S."/>
            <person name="Islam M.M."/>
            <person name="Emdad E.M."/>
            <person name="Halim A."/>
            <person name="Hossen Q.M.M."/>
            <person name="Hossain M.Z."/>
            <person name="Ahmed B."/>
            <person name="Rahim S."/>
            <person name="Rahman M.S."/>
            <person name="Alam M.M."/>
            <person name="Hou S."/>
            <person name="Wan X."/>
            <person name="Saito J.A."/>
            <person name="Alam M."/>
        </authorList>
    </citation>
    <scope>NUCLEOTIDE SEQUENCE [LARGE SCALE GENOMIC DNA]</scope>
    <source>
        <strain evidence="4 5">MS6</strain>
    </source>
</reference>
<name>K2RFV2_MACPH</name>
<feature type="compositionally biased region" description="Polar residues" evidence="1">
    <location>
        <begin position="183"/>
        <end position="205"/>
    </location>
</feature>
<dbReference type="CDD" id="cd06257">
    <property type="entry name" value="DnaJ"/>
    <property type="match status" value="1"/>
</dbReference>
<dbReference type="InParanoid" id="K2RFV2"/>
<evidence type="ECO:0000256" key="1">
    <source>
        <dbReference type="SAM" id="MobiDB-lite"/>
    </source>
</evidence>
<feature type="transmembrane region" description="Helical" evidence="2">
    <location>
        <begin position="279"/>
        <end position="302"/>
    </location>
</feature>
<dbReference type="PRINTS" id="PR00625">
    <property type="entry name" value="JDOMAIN"/>
</dbReference>
<dbReference type="SUPFAM" id="SSF46565">
    <property type="entry name" value="Chaperone J-domain"/>
    <property type="match status" value="1"/>
</dbReference>
<dbReference type="Pfam" id="PF00226">
    <property type="entry name" value="DnaJ"/>
    <property type="match status" value="1"/>
</dbReference>
<dbReference type="InterPro" id="IPR053025">
    <property type="entry name" value="Mito_ATP_Synthase-Asso"/>
</dbReference>
<dbReference type="PANTHER" id="PTHR44873:SF1">
    <property type="entry name" value="DNAJ HOMOLOG SUBFAMILY C MEMBER 30, MITOCHONDRIAL"/>
    <property type="match status" value="1"/>
</dbReference>
<dbReference type="STRING" id="1126212.K2RFV2"/>
<evidence type="ECO:0000256" key="2">
    <source>
        <dbReference type="SAM" id="Phobius"/>
    </source>
</evidence>
<keyword evidence="2" id="KW-0812">Transmembrane</keyword>
<keyword evidence="2" id="KW-0472">Membrane</keyword>
<feature type="compositionally biased region" description="Basic and acidic residues" evidence="1">
    <location>
        <begin position="35"/>
        <end position="47"/>
    </location>
</feature>
<feature type="compositionally biased region" description="Basic and acidic residues" evidence="1">
    <location>
        <begin position="100"/>
        <end position="112"/>
    </location>
</feature>
<feature type="region of interest" description="Disordered" evidence="1">
    <location>
        <begin position="98"/>
        <end position="205"/>
    </location>
</feature>
<dbReference type="PANTHER" id="PTHR44873">
    <property type="entry name" value="DNAJ HOMOLOG SUBFAMILY C MEMBER 30, MITOCHONDRIAL"/>
    <property type="match status" value="1"/>
</dbReference>
<dbReference type="SMART" id="SM00271">
    <property type="entry name" value="DnaJ"/>
    <property type="match status" value="1"/>
</dbReference>
<dbReference type="InterPro" id="IPR001623">
    <property type="entry name" value="DnaJ_domain"/>
</dbReference>
<feature type="compositionally biased region" description="Basic residues" evidence="1">
    <location>
        <begin position="115"/>
        <end position="125"/>
    </location>
</feature>
<dbReference type="VEuPathDB" id="FungiDB:MPH_01270"/>
<feature type="domain" description="J" evidence="3">
    <location>
        <begin position="45"/>
        <end position="110"/>
    </location>
</feature>
<gene>
    <name evidence="4" type="ORF">MPH_01270</name>
</gene>
<keyword evidence="2" id="KW-1133">Transmembrane helix</keyword>
<dbReference type="AlphaFoldDB" id="K2RFV2"/>
<evidence type="ECO:0000259" key="3">
    <source>
        <dbReference type="PROSITE" id="PS50076"/>
    </source>
</evidence>
<dbReference type="Proteomes" id="UP000007129">
    <property type="component" value="Unassembled WGS sequence"/>
</dbReference>
<protein>
    <submittedName>
        <fullName evidence="4">Heat shock protein DnaJ</fullName>
    </submittedName>
</protein>
<dbReference type="OrthoDB" id="10250354at2759"/>
<evidence type="ECO:0000313" key="5">
    <source>
        <dbReference type="Proteomes" id="UP000007129"/>
    </source>
</evidence>
<organism evidence="4 5">
    <name type="scientific">Macrophomina phaseolina (strain MS6)</name>
    <name type="common">Charcoal rot fungus</name>
    <dbReference type="NCBI Taxonomy" id="1126212"/>
    <lineage>
        <taxon>Eukaryota</taxon>
        <taxon>Fungi</taxon>
        <taxon>Dikarya</taxon>
        <taxon>Ascomycota</taxon>
        <taxon>Pezizomycotina</taxon>
        <taxon>Dothideomycetes</taxon>
        <taxon>Dothideomycetes incertae sedis</taxon>
        <taxon>Botryosphaeriales</taxon>
        <taxon>Botryosphaeriaceae</taxon>
        <taxon>Macrophomina</taxon>
    </lineage>
</organism>
<feature type="compositionally biased region" description="Low complexity" evidence="1">
    <location>
        <begin position="158"/>
        <end position="170"/>
    </location>
</feature>